<organism evidence="1">
    <name type="scientific">uncultured marine virus</name>
    <dbReference type="NCBI Taxonomy" id="186617"/>
    <lineage>
        <taxon>Viruses</taxon>
        <taxon>environmental samples</taxon>
    </lineage>
</organism>
<accession>A0A0F7L2Z8</accession>
<sequence>MLIFWRDSSKFLIDIWLTSFFCNKITYSSKTNMSCRTYKSTYCYVCKRIIYIIISLL</sequence>
<protein>
    <submittedName>
        <fullName evidence="1">Uncharacterized protein</fullName>
    </submittedName>
</protein>
<name>A0A0F7L2Z8_9VIRU</name>
<proteinExistence type="predicted"/>
<reference evidence="1" key="2">
    <citation type="submission" date="2015-03" db="EMBL/GenBank/DDBJ databases">
        <authorList>
            <person name="Chow C.-E.T."/>
            <person name="Winget D.M."/>
            <person name="White R.A.III."/>
            <person name="Hallam S.J."/>
            <person name="Suttle C.A."/>
        </authorList>
    </citation>
    <scope>NUCLEOTIDE SEQUENCE</scope>
    <source>
        <strain evidence="1">Anoxic3_6</strain>
    </source>
</reference>
<reference evidence="1" key="1">
    <citation type="journal article" date="2015" name="Front. Microbiol.">
        <title>Combining genomic sequencing methods to explore viral diversity and reveal potential virus-host interactions.</title>
        <authorList>
            <person name="Chow C.E."/>
            <person name="Winget D.M."/>
            <person name="White R.A.III."/>
            <person name="Hallam S.J."/>
            <person name="Suttle C.A."/>
        </authorList>
    </citation>
    <scope>NUCLEOTIDE SEQUENCE</scope>
    <source>
        <strain evidence="1">Anoxic3_6</strain>
    </source>
</reference>
<dbReference type="EMBL" id="KR029581">
    <property type="protein sequence ID" value="AKH46295.1"/>
    <property type="molecule type" value="Genomic_DNA"/>
</dbReference>
<evidence type="ECO:0000313" key="1">
    <source>
        <dbReference type="EMBL" id="AKH46295.1"/>
    </source>
</evidence>